<dbReference type="Proteomes" id="UP000241462">
    <property type="component" value="Unassembled WGS sequence"/>
</dbReference>
<evidence type="ECO:0000259" key="3">
    <source>
        <dbReference type="SMART" id="SM00829"/>
    </source>
</evidence>
<dbReference type="AlphaFoldDB" id="A0A2T3A1X2"/>
<dbReference type="InterPro" id="IPR036291">
    <property type="entry name" value="NAD(P)-bd_dom_sf"/>
</dbReference>
<dbReference type="InterPro" id="IPR020843">
    <property type="entry name" value="ER"/>
</dbReference>
<dbReference type="Pfam" id="PF08240">
    <property type="entry name" value="ADH_N"/>
    <property type="match status" value="1"/>
</dbReference>
<proteinExistence type="inferred from homology"/>
<dbReference type="OrthoDB" id="48317at2759"/>
<sequence>MTTMHRLNATQQGGPMALTTVPKSLPDTDEVLIRPKAVGLNPVDAKSLYYGAVVPSWPIVLGIEVAGIVDSVGDNVTAFKPGDEVFALSTRIINGERGSAFQEFVAVPQQFVGRKPVSLMFEEGASVAVAYAAAVSAIVNGLGLSIPGLPNPTNPSTSAPTPTSILVIGGSSACGGHVIQLLRQTLGPSAHIVTTSSPQHHAYLTTTLGATAALDRASAQLPENLDELRKAASGSADGTGFDAVVDCVGASLEQPHLFGALRVSDDDNAPPKVYAQIFTGPTDLAAPEGVAYRRVMATQLFNGPEKGAGVFELFGKLLEDGYKLPVEVEVVGSGWDAVEGGLLRLSKGVSRTKLVVSV</sequence>
<keyword evidence="5" id="KW-1185">Reference proteome</keyword>
<dbReference type="InterPro" id="IPR011032">
    <property type="entry name" value="GroES-like_sf"/>
</dbReference>
<organism evidence="4 5">
    <name type="scientific">Coniella lustricola</name>
    <dbReference type="NCBI Taxonomy" id="2025994"/>
    <lineage>
        <taxon>Eukaryota</taxon>
        <taxon>Fungi</taxon>
        <taxon>Dikarya</taxon>
        <taxon>Ascomycota</taxon>
        <taxon>Pezizomycotina</taxon>
        <taxon>Sordariomycetes</taxon>
        <taxon>Sordariomycetidae</taxon>
        <taxon>Diaporthales</taxon>
        <taxon>Schizoparmaceae</taxon>
        <taxon>Coniella</taxon>
    </lineage>
</organism>
<keyword evidence="2" id="KW-0560">Oxidoreductase</keyword>
<dbReference type="InterPro" id="IPR013154">
    <property type="entry name" value="ADH-like_N"/>
</dbReference>
<dbReference type="SUPFAM" id="SSF51735">
    <property type="entry name" value="NAD(P)-binding Rossmann-fold domains"/>
    <property type="match status" value="1"/>
</dbReference>
<accession>A0A2T3A1X2</accession>
<evidence type="ECO:0000313" key="5">
    <source>
        <dbReference type="Proteomes" id="UP000241462"/>
    </source>
</evidence>
<comment type="similarity">
    <text evidence="1">Belongs to the zinc-containing alcohol dehydrogenase family.</text>
</comment>
<dbReference type="PANTHER" id="PTHR45348:SF2">
    <property type="entry name" value="ZINC-TYPE ALCOHOL DEHYDROGENASE-LIKE PROTEIN C2E1P3.01"/>
    <property type="match status" value="1"/>
</dbReference>
<dbReference type="PANTHER" id="PTHR45348">
    <property type="entry name" value="HYPOTHETICAL OXIDOREDUCTASE (EUROFUNG)"/>
    <property type="match status" value="1"/>
</dbReference>
<dbReference type="EMBL" id="KZ678505">
    <property type="protein sequence ID" value="PSR81367.1"/>
    <property type="molecule type" value="Genomic_DNA"/>
</dbReference>
<evidence type="ECO:0000313" key="4">
    <source>
        <dbReference type="EMBL" id="PSR81367.1"/>
    </source>
</evidence>
<feature type="domain" description="Enoyl reductase (ER)" evidence="3">
    <location>
        <begin position="13"/>
        <end position="356"/>
    </location>
</feature>
<dbReference type="GO" id="GO:0016651">
    <property type="term" value="F:oxidoreductase activity, acting on NAD(P)H"/>
    <property type="evidence" value="ECO:0007669"/>
    <property type="project" value="InterPro"/>
</dbReference>
<name>A0A2T3A1X2_9PEZI</name>
<dbReference type="Gene3D" id="3.40.50.720">
    <property type="entry name" value="NAD(P)-binding Rossmann-like Domain"/>
    <property type="match status" value="1"/>
</dbReference>
<evidence type="ECO:0000256" key="2">
    <source>
        <dbReference type="ARBA" id="ARBA00023002"/>
    </source>
</evidence>
<dbReference type="InParanoid" id="A0A2T3A1X2"/>
<gene>
    <name evidence="4" type="ORF">BD289DRAFT_372788</name>
</gene>
<dbReference type="InterPro" id="IPR047122">
    <property type="entry name" value="Trans-enoyl_RdTase-like"/>
</dbReference>
<protein>
    <submittedName>
        <fullName evidence="4">Chaperonin 10-like protein</fullName>
    </submittedName>
</protein>
<evidence type="ECO:0000256" key="1">
    <source>
        <dbReference type="ARBA" id="ARBA00008072"/>
    </source>
</evidence>
<dbReference type="SUPFAM" id="SSF50129">
    <property type="entry name" value="GroES-like"/>
    <property type="match status" value="1"/>
</dbReference>
<dbReference type="STRING" id="2025994.A0A2T3A1X2"/>
<reference evidence="4 5" key="1">
    <citation type="journal article" date="2018" name="Mycol. Prog.">
        <title>Coniella lustricola, a new species from submerged detritus.</title>
        <authorList>
            <person name="Raudabaugh D.B."/>
            <person name="Iturriaga T."/>
            <person name="Carver A."/>
            <person name="Mondo S."/>
            <person name="Pangilinan J."/>
            <person name="Lipzen A."/>
            <person name="He G."/>
            <person name="Amirebrahimi M."/>
            <person name="Grigoriev I.V."/>
            <person name="Miller A.N."/>
        </authorList>
    </citation>
    <scope>NUCLEOTIDE SEQUENCE [LARGE SCALE GENOMIC DNA]</scope>
    <source>
        <strain evidence="4 5">B22-T-1</strain>
    </source>
</reference>
<dbReference type="Gene3D" id="3.90.180.10">
    <property type="entry name" value="Medium-chain alcohol dehydrogenases, catalytic domain"/>
    <property type="match status" value="1"/>
</dbReference>
<dbReference type="SMART" id="SM00829">
    <property type="entry name" value="PKS_ER"/>
    <property type="match status" value="1"/>
</dbReference>